<evidence type="ECO:0008006" key="4">
    <source>
        <dbReference type="Google" id="ProtNLM"/>
    </source>
</evidence>
<reference evidence="2 3" key="1">
    <citation type="submission" date="2017-01" db="EMBL/GenBank/DDBJ databases">
        <authorList>
            <person name="Varghese N."/>
            <person name="Submissions S."/>
        </authorList>
    </citation>
    <scope>NUCLEOTIDE SEQUENCE [LARGE SCALE GENOMIC DNA]</scope>
    <source>
        <strain evidence="2 3">ATCC 700171</strain>
    </source>
</reference>
<organism evidence="2 3">
    <name type="scientific">Paracoccus thiocyanatus</name>
    <dbReference type="NCBI Taxonomy" id="34006"/>
    <lineage>
        <taxon>Bacteria</taxon>
        <taxon>Pseudomonadati</taxon>
        <taxon>Pseudomonadota</taxon>
        <taxon>Alphaproteobacteria</taxon>
        <taxon>Rhodobacterales</taxon>
        <taxon>Paracoccaceae</taxon>
        <taxon>Paracoccus</taxon>
    </lineage>
</organism>
<accession>A0A1N6N2P0</accession>
<evidence type="ECO:0000313" key="2">
    <source>
        <dbReference type="EMBL" id="SIP86289.1"/>
    </source>
</evidence>
<evidence type="ECO:0000313" key="3">
    <source>
        <dbReference type="Proteomes" id="UP000323956"/>
    </source>
</evidence>
<dbReference type="AlphaFoldDB" id="A0A1N6N2P0"/>
<proteinExistence type="predicted"/>
<name>A0A1N6N2P0_9RHOB</name>
<dbReference type="OrthoDB" id="7778781at2"/>
<sequence>MRVRNGYRAKGPERGALSRSWWRWLAVLPFLLFSAILPGTMVARDAQGTISVVLCSGDGPVQMAVAADGSLVPADETPHDGPHACDWSLHGQPLMPGAAAGGPLPAPQAAGLALWPEPAAAPPGLAAPAPLARGPPRFI</sequence>
<dbReference type="InterPro" id="IPR021333">
    <property type="entry name" value="DUF2946"/>
</dbReference>
<dbReference type="Proteomes" id="UP000323956">
    <property type="component" value="Unassembled WGS sequence"/>
</dbReference>
<evidence type="ECO:0000256" key="1">
    <source>
        <dbReference type="SAM" id="Phobius"/>
    </source>
</evidence>
<dbReference type="RefSeq" id="WP_149763283.1">
    <property type="nucleotide sequence ID" value="NZ_FTMK01000001.1"/>
</dbReference>
<protein>
    <recommendedName>
        <fullName evidence="4">DUF2946 domain-containing protein</fullName>
    </recommendedName>
</protein>
<dbReference type="Pfam" id="PF11162">
    <property type="entry name" value="DUF2946"/>
    <property type="match status" value="1"/>
</dbReference>
<keyword evidence="1" id="KW-1133">Transmembrane helix</keyword>
<dbReference type="EMBL" id="FTMK01000001">
    <property type="protein sequence ID" value="SIP86289.1"/>
    <property type="molecule type" value="Genomic_DNA"/>
</dbReference>
<keyword evidence="1" id="KW-0472">Membrane</keyword>
<keyword evidence="1" id="KW-0812">Transmembrane</keyword>
<feature type="transmembrane region" description="Helical" evidence="1">
    <location>
        <begin position="21"/>
        <end position="43"/>
    </location>
</feature>
<gene>
    <name evidence="2" type="ORF">SAMN05421641_10110</name>
</gene>